<evidence type="ECO:0000256" key="3">
    <source>
        <dbReference type="ARBA" id="ARBA00023163"/>
    </source>
</evidence>
<dbReference type="EMBL" id="JAQSIP010000003">
    <property type="protein sequence ID" value="MDD0838292.1"/>
    <property type="molecule type" value="Genomic_DNA"/>
</dbReference>
<dbReference type="Gene3D" id="2.60.120.10">
    <property type="entry name" value="Jelly Rolls"/>
    <property type="match status" value="1"/>
</dbReference>
<dbReference type="SMART" id="SM00100">
    <property type="entry name" value="cNMP"/>
    <property type="match status" value="1"/>
</dbReference>
<dbReference type="PANTHER" id="PTHR24567:SF74">
    <property type="entry name" value="HTH-TYPE TRANSCRIPTIONAL REGULATOR ARCR"/>
    <property type="match status" value="1"/>
</dbReference>
<evidence type="ECO:0000313" key="7">
    <source>
        <dbReference type="Proteomes" id="UP001528673"/>
    </source>
</evidence>
<protein>
    <submittedName>
        <fullName evidence="6">Crp/Fnr family transcriptional regulator</fullName>
    </submittedName>
</protein>
<dbReference type="Pfam" id="PF13545">
    <property type="entry name" value="HTH_Crp_2"/>
    <property type="match status" value="1"/>
</dbReference>
<comment type="caution">
    <text evidence="6">The sequence shown here is derived from an EMBL/GenBank/DDBJ whole genome shotgun (WGS) entry which is preliminary data.</text>
</comment>
<gene>
    <name evidence="6" type="ORF">PSQ40_06890</name>
</gene>
<dbReference type="Gene3D" id="1.10.10.10">
    <property type="entry name" value="Winged helix-like DNA-binding domain superfamily/Winged helix DNA-binding domain"/>
    <property type="match status" value="1"/>
</dbReference>
<dbReference type="Pfam" id="PF00027">
    <property type="entry name" value="cNMP_binding"/>
    <property type="match status" value="1"/>
</dbReference>
<dbReference type="InterPro" id="IPR000595">
    <property type="entry name" value="cNMP-bd_dom"/>
</dbReference>
<proteinExistence type="predicted"/>
<dbReference type="InterPro" id="IPR018490">
    <property type="entry name" value="cNMP-bd_dom_sf"/>
</dbReference>
<dbReference type="CDD" id="cd00038">
    <property type="entry name" value="CAP_ED"/>
    <property type="match status" value="1"/>
</dbReference>
<dbReference type="InterPro" id="IPR036390">
    <property type="entry name" value="WH_DNA-bd_sf"/>
</dbReference>
<keyword evidence="7" id="KW-1185">Reference proteome</keyword>
<keyword evidence="2" id="KW-0238">DNA-binding</keyword>
<sequence>MKPLPSTPVEWLPALSSDTWFAQCPSDFQQALLSRAQLWSLDDGEALYQRGGRVSDLCCVTAGALRVGAWGEDGSASLLAYLEPYQWLGEISLLDERPRSHDVVADGPTTVLRVPEAALQAWLAEHPVHWRNLAQLACAKLRMVFMALEDIARLPLEQRLAKRLWLVAHGYGARSGPPRRLVRLPQEQLALMLGVSRQSASKALHALELQGWIRLRYGTIELLDLEALLRTSEGERGGAGPAGGLQP</sequence>
<evidence type="ECO:0000259" key="5">
    <source>
        <dbReference type="PROSITE" id="PS51063"/>
    </source>
</evidence>
<dbReference type="PANTHER" id="PTHR24567">
    <property type="entry name" value="CRP FAMILY TRANSCRIPTIONAL REGULATORY PROTEIN"/>
    <property type="match status" value="1"/>
</dbReference>
<evidence type="ECO:0000259" key="4">
    <source>
        <dbReference type="PROSITE" id="PS50042"/>
    </source>
</evidence>
<reference evidence="6 7" key="1">
    <citation type="submission" date="2023-02" db="EMBL/GenBank/DDBJ databases">
        <title>Bacterial whole genomic sequence of Curvibacter sp. HBC61.</title>
        <authorList>
            <person name="Le V."/>
            <person name="Ko S.-R."/>
            <person name="Ahn C.-Y."/>
            <person name="Oh H.-M."/>
        </authorList>
    </citation>
    <scope>NUCLEOTIDE SEQUENCE [LARGE SCALE GENOMIC DNA]</scope>
    <source>
        <strain evidence="6 7">HBC61</strain>
    </source>
</reference>
<dbReference type="PROSITE" id="PS50042">
    <property type="entry name" value="CNMP_BINDING_3"/>
    <property type="match status" value="1"/>
</dbReference>
<dbReference type="SMART" id="SM00419">
    <property type="entry name" value="HTH_CRP"/>
    <property type="match status" value="1"/>
</dbReference>
<accession>A0ABT5MWS6</accession>
<dbReference type="RefSeq" id="WP_273950014.1">
    <property type="nucleotide sequence ID" value="NZ_JAQSIP010000003.1"/>
</dbReference>
<name>A0ABT5MWS6_9BURK</name>
<keyword evidence="1" id="KW-0805">Transcription regulation</keyword>
<dbReference type="InterPro" id="IPR012318">
    <property type="entry name" value="HTH_CRP"/>
</dbReference>
<dbReference type="Proteomes" id="UP001528673">
    <property type="component" value="Unassembled WGS sequence"/>
</dbReference>
<dbReference type="SUPFAM" id="SSF51206">
    <property type="entry name" value="cAMP-binding domain-like"/>
    <property type="match status" value="1"/>
</dbReference>
<dbReference type="InterPro" id="IPR050397">
    <property type="entry name" value="Env_Response_Regulators"/>
</dbReference>
<dbReference type="InterPro" id="IPR036388">
    <property type="entry name" value="WH-like_DNA-bd_sf"/>
</dbReference>
<organism evidence="6 7">
    <name type="scientific">Curvibacter cyanobacteriorum</name>
    <dbReference type="NCBI Taxonomy" id="3026422"/>
    <lineage>
        <taxon>Bacteria</taxon>
        <taxon>Pseudomonadati</taxon>
        <taxon>Pseudomonadota</taxon>
        <taxon>Betaproteobacteria</taxon>
        <taxon>Burkholderiales</taxon>
        <taxon>Comamonadaceae</taxon>
        <taxon>Curvibacter</taxon>
    </lineage>
</organism>
<feature type="domain" description="HTH crp-type" evidence="5">
    <location>
        <begin position="154"/>
        <end position="226"/>
    </location>
</feature>
<evidence type="ECO:0000256" key="1">
    <source>
        <dbReference type="ARBA" id="ARBA00023015"/>
    </source>
</evidence>
<dbReference type="SUPFAM" id="SSF46785">
    <property type="entry name" value="Winged helix' DNA-binding domain"/>
    <property type="match status" value="1"/>
</dbReference>
<evidence type="ECO:0000313" key="6">
    <source>
        <dbReference type="EMBL" id="MDD0838292.1"/>
    </source>
</evidence>
<feature type="domain" description="Cyclic nucleotide-binding" evidence="4">
    <location>
        <begin position="20"/>
        <end position="123"/>
    </location>
</feature>
<keyword evidence="3" id="KW-0804">Transcription</keyword>
<dbReference type="InterPro" id="IPR014710">
    <property type="entry name" value="RmlC-like_jellyroll"/>
</dbReference>
<dbReference type="PROSITE" id="PS51063">
    <property type="entry name" value="HTH_CRP_2"/>
    <property type="match status" value="1"/>
</dbReference>
<evidence type="ECO:0000256" key="2">
    <source>
        <dbReference type="ARBA" id="ARBA00023125"/>
    </source>
</evidence>